<evidence type="ECO:0000256" key="1">
    <source>
        <dbReference type="SAM" id="MobiDB-lite"/>
    </source>
</evidence>
<proteinExistence type="predicted"/>
<feature type="compositionally biased region" description="Basic residues" evidence="1">
    <location>
        <begin position="238"/>
        <end position="247"/>
    </location>
</feature>
<feature type="region of interest" description="Disordered" evidence="1">
    <location>
        <begin position="234"/>
        <end position="308"/>
    </location>
</feature>
<feature type="compositionally biased region" description="Basic and acidic residues" evidence="1">
    <location>
        <begin position="272"/>
        <end position="290"/>
    </location>
</feature>
<reference evidence="2" key="1">
    <citation type="submission" date="2022-08" db="EMBL/GenBank/DDBJ databases">
        <authorList>
            <consortium name="DOE Joint Genome Institute"/>
            <person name="Min B."/>
            <person name="Riley R."/>
            <person name="Sierra-Patev S."/>
            <person name="Naranjo-Ortiz M."/>
            <person name="Looney B."/>
            <person name="Konkel Z."/>
            <person name="Slot J.C."/>
            <person name="Sakamoto Y."/>
            <person name="Steenwyk J.L."/>
            <person name="Rokas A."/>
            <person name="Carro J."/>
            <person name="Camarero S."/>
            <person name="Ferreira P."/>
            <person name="Molpeceres G."/>
            <person name="Ruiz-Duenas F.J."/>
            <person name="Serrano A."/>
            <person name="Henrissat B."/>
            <person name="Drula E."/>
            <person name="Hughes K.W."/>
            <person name="Mata J.L."/>
            <person name="Ishikawa N.K."/>
            <person name="Vargas-Isla R."/>
            <person name="Ushijima S."/>
            <person name="Smith C.A."/>
            <person name="Ahrendt S."/>
            <person name="Andreopoulos W."/>
            <person name="He G."/>
            <person name="Labutti K."/>
            <person name="Lipzen A."/>
            <person name="Ng V."/>
            <person name="Sandor L."/>
            <person name="Barry K."/>
            <person name="Martinez A.T."/>
            <person name="Xiao Y."/>
            <person name="Gibbons J.G."/>
            <person name="Terashima K."/>
            <person name="Hibbett D.S."/>
            <person name="Grigoriev I.V."/>
        </authorList>
    </citation>
    <scope>NUCLEOTIDE SEQUENCE</scope>
    <source>
        <strain evidence="2">TFB7829</strain>
    </source>
</reference>
<gene>
    <name evidence="2" type="ORF">F5890DRAFT_1482522</name>
</gene>
<dbReference type="AlphaFoldDB" id="A0AA38Q981"/>
<evidence type="ECO:0000313" key="2">
    <source>
        <dbReference type="EMBL" id="KAJ3989974.1"/>
    </source>
</evidence>
<dbReference type="EMBL" id="MU801893">
    <property type="protein sequence ID" value="KAJ3989974.1"/>
    <property type="molecule type" value="Genomic_DNA"/>
</dbReference>
<feature type="compositionally biased region" description="Low complexity" evidence="1">
    <location>
        <begin position="291"/>
        <end position="307"/>
    </location>
</feature>
<organism evidence="2 3">
    <name type="scientific">Lentinula detonsa</name>
    <dbReference type="NCBI Taxonomy" id="2804962"/>
    <lineage>
        <taxon>Eukaryota</taxon>
        <taxon>Fungi</taxon>
        <taxon>Dikarya</taxon>
        <taxon>Basidiomycota</taxon>
        <taxon>Agaricomycotina</taxon>
        <taxon>Agaricomycetes</taxon>
        <taxon>Agaricomycetidae</taxon>
        <taxon>Agaricales</taxon>
        <taxon>Marasmiineae</taxon>
        <taxon>Omphalotaceae</taxon>
        <taxon>Lentinula</taxon>
    </lineage>
</organism>
<sequence>MGLVVDTEVKTQRLNMQFSCHRGWACHIPVICHSRGHTVRQLPSQLYPSIYIETSEISRILSAVHQGSLTELIWLKGWLNKDNKEPPYILTEYLIPHAFSMDPGPSTRKVHMSFDDFTRTQAFSFSPTPVSKPDTVVWQMPPPSNPALQTLIDNAKKDVYRARSSHLDNKWSLSTDVADGSIASSSSRSSIRAADKRVTSYDINPEIAQLVDPVLLKGVADIASQKAQERSRALGLVMKRKPGSHKSTKVEKSTTGKSRVSRPVHTGMIEKTGSDSKRKEKGKGKGKEKSNSSLFSRSSLGNSSAFRPPIFDDGSSITTSSTSSNSKVLDNSISMTDSSAADGSPMSPLSPIPASRHPSIKLETPSNVLPFPPEHRSCRTTLHDDNPTMILPPSFSNDRNPLPRLKKGQDVQMLDASTVIVTASSSSKVVQLPTTTVIPPSMSHPRPSANPPALGMRRVSSLPVKNVTGLTKQFGVVKDLPTKQRPFKTPFLPTSSHAQITQATFALSPKRTQTPME</sequence>
<name>A0AA38Q981_9AGAR</name>
<protein>
    <submittedName>
        <fullName evidence="2">Uncharacterized protein</fullName>
    </submittedName>
</protein>
<accession>A0AA38Q981</accession>
<dbReference type="Proteomes" id="UP001163850">
    <property type="component" value="Unassembled WGS sequence"/>
</dbReference>
<comment type="caution">
    <text evidence="2">The sequence shown here is derived from an EMBL/GenBank/DDBJ whole genome shotgun (WGS) entry which is preliminary data.</text>
</comment>
<evidence type="ECO:0000313" key="3">
    <source>
        <dbReference type="Proteomes" id="UP001163850"/>
    </source>
</evidence>